<dbReference type="Proteomes" id="UP000008808">
    <property type="component" value="Chromosome"/>
</dbReference>
<dbReference type="Pfam" id="PF00561">
    <property type="entry name" value="Abhydrolase_1"/>
    <property type="match status" value="1"/>
</dbReference>
<evidence type="ECO:0000259" key="1">
    <source>
        <dbReference type="Pfam" id="PF00561"/>
    </source>
</evidence>
<dbReference type="RefSeq" id="WP_011413442.1">
    <property type="nucleotide sequence ID" value="NC_007722.1"/>
</dbReference>
<dbReference type="InterPro" id="IPR029058">
    <property type="entry name" value="AB_hydrolase_fold"/>
</dbReference>
<dbReference type="PANTHER" id="PTHR43798">
    <property type="entry name" value="MONOACYLGLYCEROL LIPASE"/>
    <property type="match status" value="1"/>
</dbReference>
<dbReference type="eggNOG" id="COG2267">
    <property type="taxonomic scope" value="Bacteria"/>
</dbReference>
<dbReference type="STRING" id="314225.ELI_02370"/>
<dbReference type="ESTHER" id="9sphn-q2ncm5">
    <property type="family name" value="AlphaBeta_hydrolase"/>
</dbReference>
<dbReference type="OrthoDB" id="8680283at2"/>
<accession>Q2NCM5</accession>
<feature type="domain" description="AB hydrolase-1" evidence="1">
    <location>
        <begin position="64"/>
        <end position="299"/>
    </location>
</feature>
<dbReference type="GO" id="GO:0016020">
    <property type="term" value="C:membrane"/>
    <property type="evidence" value="ECO:0007669"/>
    <property type="project" value="TreeGrafter"/>
</dbReference>
<keyword evidence="3" id="KW-1185">Reference proteome</keyword>
<proteinExistence type="predicted"/>
<keyword evidence="2" id="KW-0378">Hydrolase</keyword>
<evidence type="ECO:0000313" key="2">
    <source>
        <dbReference type="EMBL" id="ABC62566.1"/>
    </source>
</evidence>
<dbReference type="InterPro" id="IPR050266">
    <property type="entry name" value="AB_hydrolase_sf"/>
</dbReference>
<protein>
    <submittedName>
        <fullName evidence="2">Hydrolase, alpha/beta hydrolase fold family protein</fullName>
    </submittedName>
</protein>
<dbReference type="SUPFAM" id="SSF53474">
    <property type="entry name" value="alpha/beta-Hydrolases"/>
    <property type="match status" value="1"/>
</dbReference>
<sequence>MKRLLKILAVIVALLVIAFFILRTPDTDPEEMRAKYGTAPSQFVTLANGQELHLRDEGPRDAMPIVLLHGSNADMSTWQPWAEALRNDYRVIRFDQIGHGLTGAAFDEDYSGDRFIESVHLVADRLDLDRFVLAGNSMGGGIAMGFAMRHPERLSGLVLVDAGGAPIRREGGGNLAFTLAQMPVVGNVMSAMLPRSIVERSLKQSVSKTEIVDDAMVDRYFDMARYPGNRAATRARFSQERVPFEAEQVARVTVPTLVMWGEEDSLIPYTAAGWFMEHLPNATLANYPGIGHLPQEEAPERSVADLKAWLAGIAGNEPAIEPA</sequence>
<dbReference type="KEGG" id="eli:ELI_02370"/>
<dbReference type="PANTHER" id="PTHR43798:SF33">
    <property type="entry name" value="HYDROLASE, PUTATIVE (AFU_ORTHOLOGUE AFUA_2G14860)-RELATED"/>
    <property type="match status" value="1"/>
</dbReference>
<dbReference type="Gene3D" id="3.40.50.1820">
    <property type="entry name" value="alpha/beta hydrolase"/>
    <property type="match status" value="1"/>
</dbReference>
<gene>
    <name evidence="2" type="ordered locus">ELI_02370</name>
</gene>
<organism evidence="2 3">
    <name type="scientific">Erythrobacter litoralis (strain HTCC2594)</name>
    <dbReference type="NCBI Taxonomy" id="314225"/>
    <lineage>
        <taxon>Bacteria</taxon>
        <taxon>Pseudomonadati</taxon>
        <taxon>Pseudomonadota</taxon>
        <taxon>Alphaproteobacteria</taxon>
        <taxon>Sphingomonadales</taxon>
        <taxon>Erythrobacteraceae</taxon>
        <taxon>Erythrobacter/Porphyrobacter group</taxon>
        <taxon>Erythrobacter</taxon>
    </lineage>
</organism>
<dbReference type="HOGENOM" id="CLU_020336_13_2_5"/>
<dbReference type="InterPro" id="IPR000073">
    <property type="entry name" value="AB_hydrolase_1"/>
</dbReference>
<dbReference type="EMBL" id="CP000157">
    <property type="protein sequence ID" value="ABC62566.1"/>
    <property type="molecule type" value="Genomic_DNA"/>
</dbReference>
<evidence type="ECO:0000313" key="3">
    <source>
        <dbReference type="Proteomes" id="UP000008808"/>
    </source>
</evidence>
<dbReference type="AlphaFoldDB" id="Q2NCM5"/>
<reference evidence="3" key="1">
    <citation type="journal article" date="2009" name="J. Bacteriol.">
        <title>Complete genome sequence of Erythrobacter litoralis HTCC2594.</title>
        <authorList>
            <person name="Oh H.M."/>
            <person name="Giovannoni S.J."/>
            <person name="Ferriera S."/>
            <person name="Johnson J."/>
            <person name="Cho J.C."/>
        </authorList>
    </citation>
    <scope>NUCLEOTIDE SEQUENCE [LARGE SCALE GENOMIC DNA]</scope>
    <source>
        <strain evidence="3">HTCC2594</strain>
    </source>
</reference>
<name>Q2NCM5_ERYLH</name>
<dbReference type="GO" id="GO:0016787">
    <property type="term" value="F:hydrolase activity"/>
    <property type="evidence" value="ECO:0007669"/>
    <property type="project" value="UniProtKB-KW"/>
</dbReference>
<dbReference type="PRINTS" id="PR00111">
    <property type="entry name" value="ABHYDROLASE"/>
</dbReference>